<proteinExistence type="inferred from homology"/>
<organism evidence="16 17">
    <name type="scientific">Wenzhouxiangella limi</name>
    <dbReference type="NCBI Taxonomy" id="2707351"/>
    <lineage>
        <taxon>Bacteria</taxon>
        <taxon>Pseudomonadati</taxon>
        <taxon>Pseudomonadota</taxon>
        <taxon>Gammaproteobacteria</taxon>
        <taxon>Chromatiales</taxon>
        <taxon>Wenzhouxiangellaceae</taxon>
        <taxon>Wenzhouxiangella</taxon>
    </lineage>
</organism>
<dbReference type="InterPro" id="IPR038591">
    <property type="entry name" value="NolW-like_sf"/>
</dbReference>
<evidence type="ECO:0000256" key="5">
    <source>
        <dbReference type="ARBA" id="ARBA00022692"/>
    </source>
</evidence>
<dbReference type="Pfam" id="PF03958">
    <property type="entry name" value="Secretin_N"/>
    <property type="match status" value="3"/>
</dbReference>
<dbReference type="Proteomes" id="UP000484885">
    <property type="component" value="Unassembled WGS sequence"/>
</dbReference>
<gene>
    <name evidence="16" type="primary">gspD</name>
    <name evidence="16" type="ORF">G3I74_14925</name>
</gene>
<feature type="signal peptide" evidence="12">
    <location>
        <begin position="1"/>
        <end position="26"/>
    </location>
</feature>
<feature type="compositionally biased region" description="Basic and acidic residues" evidence="11">
    <location>
        <begin position="606"/>
        <end position="622"/>
    </location>
</feature>
<evidence type="ECO:0000256" key="12">
    <source>
        <dbReference type="SAM" id="SignalP"/>
    </source>
</evidence>
<keyword evidence="4" id="KW-1134">Transmembrane beta strand</keyword>
<dbReference type="InterPro" id="IPR004846">
    <property type="entry name" value="T2SS/T3SS_dom"/>
</dbReference>
<comment type="similarity">
    <text evidence="2">Belongs to the bacterial secretin family. GSP D subfamily.</text>
</comment>
<keyword evidence="3 10" id="KW-0813">Transport</keyword>
<dbReference type="PANTHER" id="PTHR30332">
    <property type="entry name" value="PROBABLE GENERAL SECRETION PATHWAY PROTEIN D"/>
    <property type="match status" value="1"/>
</dbReference>
<feature type="domain" description="NolW-like" evidence="14">
    <location>
        <begin position="129"/>
        <end position="190"/>
    </location>
</feature>
<evidence type="ECO:0000259" key="13">
    <source>
        <dbReference type="Pfam" id="PF00263"/>
    </source>
</evidence>
<comment type="subcellular location">
    <subcellularLocation>
        <location evidence="1 10">Cell outer membrane</location>
    </subcellularLocation>
</comment>
<dbReference type="Gene3D" id="3.30.1370.120">
    <property type="match status" value="3"/>
</dbReference>
<feature type="domain" description="GspD-like N0" evidence="15">
    <location>
        <begin position="34"/>
        <end position="103"/>
    </location>
</feature>
<feature type="region of interest" description="Disordered" evidence="11">
    <location>
        <begin position="606"/>
        <end position="640"/>
    </location>
</feature>
<dbReference type="InterPro" id="IPR049371">
    <property type="entry name" value="GspD-like_N0"/>
</dbReference>
<evidence type="ECO:0000256" key="3">
    <source>
        <dbReference type="ARBA" id="ARBA00022448"/>
    </source>
</evidence>
<dbReference type="NCBIfam" id="TIGR02517">
    <property type="entry name" value="type_II_gspD"/>
    <property type="match status" value="1"/>
</dbReference>
<keyword evidence="17" id="KW-1185">Reference proteome</keyword>
<name>A0A845V314_9GAMM</name>
<evidence type="ECO:0000313" key="16">
    <source>
        <dbReference type="EMBL" id="NDY97022.1"/>
    </source>
</evidence>
<evidence type="ECO:0000256" key="4">
    <source>
        <dbReference type="ARBA" id="ARBA00022452"/>
    </source>
</evidence>
<keyword evidence="5" id="KW-0812">Transmembrane</keyword>
<evidence type="ECO:0000259" key="15">
    <source>
        <dbReference type="Pfam" id="PF21305"/>
    </source>
</evidence>
<evidence type="ECO:0000256" key="11">
    <source>
        <dbReference type="SAM" id="MobiDB-lite"/>
    </source>
</evidence>
<evidence type="ECO:0000256" key="7">
    <source>
        <dbReference type="ARBA" id="ARBA00022927"/>
    </source>
</evidence>
<evidence type="ECO:0000256" key="9">
    <source>
        <dbReference type="ARBA" id="ARBA00023237"/>
    </source>
</evidence>
<dbReference type="PRINTS" id="PR00811">
    <property type="entry name" value="BCTERIALGSPD"/>
</dbReference>
<dbReference type="InterPro" id="IPR013356">
    <property type="entry name" value="T2SS_GspD"/>
</dbReference>
<dbReference type="GO" id="GO:0015627">
    <property type="term" value="C:type II protein secretion system complex"/>
    <property type="evidence" value="ECO:0007669"/>
    <property type="project" value="InterPro"/>
</dbReference>
<protein>
    <submittedName>
        <fullName evidence="16">Type II secretion system secretin GspD</fullName>
    </submittedName>
</protein>
<feature type="domain" description="NolW-like" evidence="14">
    <location>
        <begin position="259"/>
        <end position="326"/>
    </location>
</feature>
<evidence type="ECO:0000313" key="17">
    <source>
        <dbReference type="Proteomes" id="UP000484885"/>
    </source>
</evidence>
<dbReference type="GO" id="GO:0015628">
    <property type="term" value="P:protein secretion by the type II secretion system"/>
    <property type="evidence" value="ECO:0007669"/>
    <property type="project" value="InterPro"/>
</dbReference>
<dbReference type="Pfam" id="PF21305">
    <property type="entry name" value="type_II_gspD_N0"/>
    <property type="match status" value="1"/>
</dbReference>
<dbReference type="GO" id="GO:0009279">
    <property type="term" value="C:cell outer membrane"/>
    <property type="evidence" value="ECO:0007669"/>
    <property type="project" value="UniProtKB-SubCell"/>
</dbReference>
<dbReference type="AlphaFoldDB" id="A0A845V314"/>
<evidence type="ECO:0000256" key="6">
    <source>
        <dbReference type="ARBA" id="ARBA00022729"/>
    </source>
</evidence>
<dbReference type="InterPro" id="IPR005644">
    <property type="entry name" value="NolW-like"/>
</dbReference>
<evidence type="ECO:0000259" key="14">
    <source>
        <dbReference type="Pfam" id="PF03958"/>
    </source>
</evidence>
<sequence>MPRLLTRPLMYLMLAFALGAPLAALADEDDGHVLNFNDADIRSLIQAVAEMTGRNIIIDPQVSGRVTVASTQPLAGDEIWAVFQSILQVHGYTAVSDDNVTRILPDANARQDGRVPVDGMELSGDEPVTRILALEHVRAAEASQLLRSLLPQSAYMAHHEPSNVLIIADRAANIRRIETIVRRLDAANDQEVEVIALSHADAAEVVRMLNRLYADGGAETALADERTNTVILAGDPSRRLRLRTLISHLDTPLETEGSTQVIYLRYATADTLVPVLEGILDLDPEEGQQARIQAHNDTNALVVSASPSVFRSIESVVKQLDIRRAQVLVEAIIAEVAVDTSRELGVQWQAFASGDSGLFGGTNFQSGGNNILNLSAAAGQAGEDGNLFLPGRGLNLGYVSGRSSLLGIELLEIGALARALSQDANTNVLSTPSIVTMDNHEASINVGQEVPFLSGSFSTQGIATGEGQVNPFQTINREEIGVKLNVTPHINEGDTILLQIEQEVSTLAPSGGAVDLITNKRTLSTRVMVPDGAMLVLGGLTSDDLQEQMESVPGLGRIPLIGELFRYRSTSTVKRDLMVFIRPRILHDQALIDDLTASKYTGIRDRQLDQRERSRGLTRPDDMPLLPELADFLHSPPDER</sequence>
<reference evidence="16 17" key="1">
    <citation type="submission" date="2020-02" db="EMBL/GenBank/DDBJ databases">
        <authorList>
            <person name="Zhang X.-Y."/>
        </authorList>
    </citation>
    <scope>NUCLEOTIDE SEQUENCE [LARGE SCALE GENOMIC DNA]</scope>
    <source>
        <strain evidence="16 17">C33</strain>
    </source>
</reference>
<evidence type="ECO:0000256" key="8">
    <source>
        <dbReference type="ARBA" id="ARBA00023136"/>
    </source>
</evidence>
<comment type="caution">
    <text evidence="16">The sequence shown here is derived from an EMBL/GenBank/DDBJ whole genome shotgun (WGS) entry which is preliminary data.</text>
</comment>
<feature type="chain" id="PRO_5033054677" evidence="12">
    <location>
        <begin position="27"/>
        <end position="640"/>
    </location>
</feature>
<evidence type="ECO:0000256" key="1">
    <source>
        <dbReference type="ARBA" id="ARBA00004442"/>
    </source>
</evidence>
<keyword evidence="6 12" id="KW-0732">Signal</keyword>
<keyword evidence="9" id="KW-0998">Cell outer membrane</keyword>
<dbReference type="InterPro" id="IPR050810">
    <property type="entry name" value="Bact_Secretion_Sys_Channel"/>
</dbReference>
<evidence type="ECO:0000256" key="2">
    <source>
        <dbReference type="ARBA" id="ARBA00006980"/>
    </source>
</evidence>
<dbReference type="InterPro" id="IPR001775">
    <property type="entry name" value="GspD/PilQ"/>
</dbReference>
<feature type="domain" description="Type II/III secretion system secretin-like" evidence="13">
    <location>
        <begin position="419"/>
        <end position="586"/>
    </location>
</feature>
<dbReference type="Pfam" id="PF00263">
    <property type="entry name" value="Secretin"/>
    <property type="match status" value="1"/>
</dbReference>
<keyword evidence="8" id="KW-0472">Membrane</keyword>
<feature type="domain" description="NolW-like" evidence="14">
    <location>
        <begin position="192"/>
        <end position="252"/>
    </location>
</feature>
<dbReference type="EMBL" id="JAAGSC010000044">
    <property type="protein sequence ID" value="NDY97022.1"/>
    <property type="molecule type" value="Genomic_DNA"/>
</dbReference>
<keyword evidence="7" id="KW-0653">Protein transport</keyword>
<dbReference type="RefSeq" id="WP_164212395.1">
    <property type="nucleotide sequence ID" value="NZ_JAAGSC010000044.1"/>
</dbReference>
<accession>A0A845V314</accession>
<dbReference type="PANTHER" id="PTHR30332:SF24">
    <property type="entry name" value="SECRETIN GSPD-RELATED"/>
    <property type="match status" value="1"/>
</dbReference>
<evidence type="ECO:0000256" key="10">
    <source>
        <dbReference type="RuleBase" id="RU004004"/>
    </source>
</evidence>